<keyword evidence="1" id="KW-0812">Transmembrane</keyword>
<feature type="transmembrane region" description="Helical" evidence="1">
    <location>
        <begin position="40"/>
        <end position="73"/>
    </location>
</feature>
<dbReference type="AlphaFoldDB" id="A0A834M8T6"/>
<dbReference type="EMBL" id="JAACXV010014065">
    <property type="protein sequence ID" value="KAF7270750.1"/>
    <property type="molecule type" value="Genomic_DNA"/>
</dbReference>
<comment type="caution">
    <text evidence="2">The sequence shown here is derived from an EMBL/GenBank/DDBJ whole genome shotgun (WGS) entry which is preliminary data.</text>
</comment>
<evidence type="ECO:0000256" key="1">
    <source>
        <dbReference type="SAM" id="Phobius"/>
    </source>
</evidence>
<reference evidence="2" key="1">
    <citation type="submission" date="2020-08" db="EMBL/GenBank/DDBJ databases">
        <title>Genome sequencing and assembly of the red palm weevil Rhynchophorus ferrugineus.</title>
        <authorList>
            <person name="Dias G.B."/>
            <person name="Bergman C.M."/>
            <person name="Manee M."/>
        </authorList>
    </citation>
    <scope>NUCLEOTIDE SEQUENCE</scope>
    <source>
        <strain evidence="2">AA-2017</strain>
        <tissue evidence="2">Whole larva</tissue>
    </source>
</reference>
<gene>
    <name evidence="2" type="ORF">GWI33_016332</name>
</gene>
<evidence type="ECO:0000313" key="2">
    <source>
        <dbReference type="EMBL" id="KAF7270750.1"/>
    </source>
</evidence>
<evidence type="ECO:0000313" key="3">
    <source>
        <dbReference type="Proteomes" id="UP000625711"/>
    </source>
</evidence>
<protein>
    <submittedName>
        <fullName evidence="2">Uncharacterized protein</fullName>
    </submittedName>
</protein>
<organism evidence="2 3">
    <name type="scientific">Rhynchophorus ferrugineus</name>
    <name type="common">Red palm weevil</name>
    <name type="synonym">Curculio ferrugineus</name>
    <dbReference type="NCBI Taxonomy" id="354439"/>
    <lineage>
        <taxon>Eukaryota</taxon>
        <taxon>Metazoa</taxon>
        <taxon>Ecdysozoa</taxon>
        <taxon>Arthropoda</taxon>
        <taxon>Hexapoda</taxon>
        <taxon>Insecta</taxon>
        <taxon>Pterygota</taxon>
        <taxon>Neoptera</taxon>
        <taxon>Endopterygota</taxon>
        <taxon>Coleoptera</taxon>
        <taxon>Polyphaga</taxon>
        <taxon>Cucujiformia</taxon>
        <taxon>Curculionidae</taxon>
        <taxon>Dryophthorinae</taxon>
        <taxon>Rhynchophorus</taxon>
    </lineage>
</organism>
<dbReference type="Proteomes" id="UP000625711">
    <property type="component" value="Unassembled WGS sequence"/>
</dbReference>
<accession>A0A834M8T6</accession>
<proteinExistence type="predicted"/>
<keyword evidence="3" id="KW-1185">Reference proteome</keyword>
<keyword evidence="1" id="KW-0472">Membrane</keyword>
<keyword evidence="1" id="KW-1133">Transmembrane helix</keyword>
<name>A0A834M8T6_RHYFE</name>
<sequence length="106" mass="11698">MMPKGKYELAVAGVIVAALPDILNGRLLGVITVDGDWIEWWFLFTVCQCSDITISVPMLPIGVGPIFIAYMWFGARLYREFPAGRRSDLATPVVVYIETRLGGYAG</sequence>